<keyword evidence="4" id="KW-0547">Nucleotide-binding</keyword>
<evidence type="ECO:0000256" key="7">
    <source>
        <dbReference type="ARBA" id="ARBA00038781"/>
    </source>
</evidence>
<dbReference type="Pfam" id="PF08402">
    <property type="entry name" value="TOBE_2"/>
    <property type="match status" value="1"/>
</dbReference>
<dbReference type="InterPro" id="IPR003439">
    <property type="entry name" value="ABC_transporter-like_ATP-bd"/>
</dbReference>
<dbReference type="InterPro" id="IPR013611">
    <property type="entry name" value="Transp-assoc_OB_typ2"/>
</dbReference>
<dbReference type="Gene3D" id="3.40.50.300">
    <property type="entry name" value="P-loop containing nucleotide triphosphate hydrolases"/>
    <property type="match status" value="1"/>
</dbReference>
<comment type="subunit">
    <text evidence="7">The complex is composed of two ATP-binding proteins (WtpC), two transmembrane proteins (WtpB) and a solute-binding protein (WtpA).</text>
</comment>
<gene>
    <name evidence="13" type="ORF">C2R22_13420</name>
</gene>
<keyword evidence="2" id="KW-0813">Transport</keyword>
<evidence type="ECO:0000256" key="6">
    <source>
        <dbReference type="ARBA" id="ARBA00038307"/>
    </source>
</evidence>
<dbReference type="InterPro" id="IPR017871">
    <property type="entry name" value="ABC_transporter-like_CS"/>
</dbReference>
<evidence type="ECO:0000256" key="4">
    <source>
        <dbReference type="ARBA" id="ARBA00022741"/>
    </source>
</evidence>
<evidence type="ECO:0000256" key="5">
    <source>
        <dbReference type="ARBA" id="ARBA00022840"/>
    </source>
</evidence>
<dbReference type="InterPro" id="IPR003593">
    <property type="entry name" value="AAA+_ATPase"/>
</dbReference>
<evidence type="ECO:0000256" key="10">
    <source>
        <dbReference type="ARBA" id="ARBA00047936"/>
    </source>
</evidence>
<dbReference type="SUPFAM" id="SSF52540">
    <property type="entry name" value="P-loop containing nucleoside triphosphate hydrolases"/>
    <property type="match status" value="1"/>
</dbReference>
<accession>A0A2I8VKR2</accession>
<keyword evidence="5 13" id="KW-0067">ATP-binding</keyword>
<dbReference type="InterPro" id="IPR050093">
    <property type="entry name" value="ABC_SmlMolc_Importer"/>
</dbReference>
<keyword evidence="14" id="KW-1185">Reference proteome</keyword>
<evidence type="ECO:0000313" key="13">
    <source>
        <dbReference type="EMBL" id="AUV82516.1"/>
    </source>
</evidence>
<name>A0A2I8VKR2_9EURY</name>
<dbReference type="EMBL" id="CP026309">
    <property type="protein sequence ID" value="AUV82516.1"/>
    <property type="molecule type" value="Genomic_DNA"/>
</dbReference>
<dbReference type="Gene3D" id="2.40.50.100">
    <property type="match status" value="1"/>
</dbReference>
<feature type="domain" description="ABC transporter" evidence="12">
    <location>
        <begin position="7"/>
        <end position="237"/>
    </location>
</feature>
<dbReference type="Pfam" id="PF00005">
    <property type="entry name" value="ABC_tran"/>
    <property type="match status" value="1"/>
</dbReference>
<evidence type="ECO:0000256" key="2">
    <source>
        <dbReference type="ARBA" id="ARBA00022448"/>
    </source>
</evidence>
<evidence type="ECO:0000256" key="11">
    <source>
        <dbReference type="ARBA" id="ARBA00057369"/>
    </source>
</evidence>
<dbReference type="InterPro" id="IPR027417">
    <property type="entry name" value="P-loop_NTPase"/>
</dbReference>
<dbReference type="KEGG" id="srub:C2R22_13420"/>
<comment type="subcellular location">
    <subcellularLocation>
        <location evidence="1">Cell membrane</location>
        <topology evidence="1">Peripheral membrane protein</topology>
    </subcellularLocation>
</comment>
<evidence type="ECO:0000256" key="3">
    <source>
        <dbReference type="ARBA" id="ARBA00022505"/>
    </source>
</evidence>
<dbReference type="PANTHER" id="PTHR42781">
    <property type="entry name" value="SPERMIDINE/PUTRESCINE IMPORT ATP-BINDING PROTEIN POTA"/>
    <property type="match status" value="1"/>
</dbReference>
<evidence type="ECO:0000256" key="1">
    <source>
        <dbReference type="ARBA" id="ARBA00004202"/>
    </source>
</evidence>
<reference evidence="13 14" key="1">
    <citation type="submission" date="2018-01" db="EMBL/GenBank/DDBJ databases">
        <title>Complete genome sequence of Salinigranum rubrum GX10T, an extremely halophilic archaeon isolated from a marine solar saltern.</title>
        <authorList>
            <person name="Han S."/>
        </authorList>
    </citation>
    <scope>NUCLEOTIDE SEQUENCE [LARGE SCALE GENOMIC DNA]</scope>
    <source>
        <strain evidence="13 14">GX10</strain>
    </source>
</reference>
<dbReference type="EC" id="7.3.2.6" evidence="8"/>
<dbReference type="InterPro" id="IPR008995">
    <property type="entry name" value="Mo/tungstate-bd_C_term_dom"/>
</dbReference>
<sequence>MSSSAAVEIDGLRKEFGDVTALNGVSFDVRDGEFFTLVGPSGCGKTTLLRILAGLERETEGTVYINGQDMTGTPAENRPTSMVFQNLALFPYKSVYANLAFGLKMDGVPKAERRERADEMLSVLNLEGYGEKSTDELSGGEQQRIALGRSLLTEPDILLLDEPLSSLDVQLRKEMQIELRRIHRDLDSTFFYVTHDQEVALTASDRIGVMRDGELVQRGTPQEVYERPNSPFVARFIGKTNIWRGEVASVTGDAVEVITADGLRIRTTTDDPDRGDVIKNGEVHVQVRPERVTVGEDARDMENVFEATVEDRIYQGDDILYEVRVGETSLQVQQPSKERTVLYDVDSSVNVGWSRAASYLIKDGGR</sequence>
<dbReference type="GO" id="GO:0043190">
    <property type="term" value="C:ATP-binding cassette (ABC) transporter complex"/>
    <property type="evidence" value="ECO:0007669"/>
    <property type="project" value="InterPro"/>
</dbReference>
<dbReference type="PROSITE" id="PS50893">
    <property type="entry name" value="ABC_TRANSPORTER_2"/>
    <property type="match status" value="1"/>
</dbReference>
<evidence type="ECO:0000313" key="14">
    <source>
        <dbReference type="Proteomes" id="UP000236584"/>
    </source>
</evidence>
<dbReference type="RefSeq" id="WP_103426205.1">
    <property type="nucleotide sequence ID" value="NZ_CP026309.1"/>
</dbReference>
<dbReference type="PANTHER" id="PTHR42781:SF4">
    <property type="entry name" value="SPERMIDINE_PUTRESCINE IMPORT ATP-BINDING PROTEIN POTA"/>
    <property type="match status" value="1"/>
</dbReference>
<protein>
    <recommendedName>
        <fullName evidence="9">Molybdate/tungstate import ATP-binding protein WtpC</fullName>
        <ecNumber evidence="8">7.3.2.6</ecNumber>
    </recommendedName>
</protein>
<dbReference type="OrthoDB" id="18368at2157"/>
<comment type="catalytic activity">
    <reaction evidence="10">
        <text>tungstate(in) + ATP + H2O = tungstate(out) + ADP + phosphate + H(+)</text>
        <dbReference type="Rhea" id="RHEA:35027"/>
        <dbReference type="ChEBI" id="CHEBI:15377"/>
        <dbReference type="ChEBI" id="CHEBI:15378"/>
        <dbReference type="ChEBI" id="CHEBI:30616"/>
        <dbReference type="ChEBI" id="CHEBI:43474"/>
        <dbReference type="ChEBI" id="CHEBI:46502"/>
        <dbReference type="ChEBI" id="CHEBI:456216"/>
        <dbReference type="EC" id="7.3.2.6"/>
    </reaction>
</comment>
<dbReference type="AlphaFoldDB" id="A0A2I8VKR2"/>
<dbReference type="SUPFAM" id="SSF50331">
    <property type="entry name" value="MOP-like"/>
    <property type="match status" value="1"/>
</dbReference>
<keyword evidence="3" id="KW-0500">Molybdenum</keyword>
<dbReference type="GeneID" id="35593109"/>
<dbReference type="PROSITE" id="PS00211">
    <property type="entry name" value="ABC_TRANSPORTER_1"/>
    <property type="match status" value="1"/>
</dbReference>
<dbReference type="FunFam" id="3.40.50.300:FF:000425">
    <property type="entry name" value="Probable ABC transporter, ATP-binding subunit"/>
    <property type="match status" value="1"/>
</dbReference>
<proteinExistence type="inferred from homology"/>
<dbReference type="GO" id="GO:0005524">
    <property type="term" value="F:ATP binding"/>
    <property type="evidence" value="ECO:0007669"/>
    <property type="project" value="UniProtKB-KW"/>
</dbReference>
<dbReference type="GO" id="GO:0016887">
    <property type="term" value="F:ATP hydrolysis activity"/>
    <property type="evidence" value="ECO:0007669"/>
    <property type="project" value="InterPro"/>
</dbReference>
<evidence type="ECO:0000256" key="8">
    <source>
        <dbReference type="ARBA" id="ARBA00039025"/>
    </source>
</evidence>
<dbReference type="Proteomes" id="UP000236584">
    <property type="component" value="Chromosome"/>
</dbReference>
<comment type="similarity">
    <text evidence="6">Belongs to the ABC transporter superfamily. Sulfate/tungstate importer (TC 3.A.1.6) family.</text>
</comment>
<dbReference type="GO" id="GO:1901238">
    <property type="term" value="F:ABC-type tungstate transporter activity"/>
    <property type="evidence" value="ECO:0007669"/>
    <property type="project" value="UniProtKB-EC"/>
</dbReference>
<evidence type="ECO:0000259" key="12">
    <source>
        <dbReference type="PROSITE" id="PS50893"/>
    </source>
</evidence>
<evidence type="ECO:0000256" key="9">
    <source>
        <dbReference type="ARBA" id="ARBA00041133"/>
    </source>
</evidence>
<comment type="function">
    <text evidence="11">Part of the ABC transporter complex WtpABC involved in molybdate/tungstate import. Responsible for energy coupling to the transport system.</text>
</comment>
<organism evidence="13 14">
    <name type="scientific">Salinigranum rubrum</name>
    <dbReference type="NCBI Taxonomy" id="755307"/>
    <lineage>
        <taxon>Archaea</taxon>
        <taxon>Methanobacteriati</taxon>
        <taxon>Methanobacteriota</taxon>
        <taxon>Stenosarchaea group</taxon>
        <taxon>Halobacteria</taxon>
        <taxon>Halobacteriales</taxon>
        <taxon>Haloferacaceae</taxon>
        <taxon>Salinigranum</taxon>
    </lineage>
</organism>
<dbReference type="SMART" id="SM00382">
    <property type="entry name" value="AAA"/>
    <property type="match status" value="1"/>
</dbReference>